<name>A0ABS0SDF8_9HYPH</name>
<dbReference type="InterPro" id="IPR056148">
    <property type="entry name" value="NQRA_2nd"/>
</dbReference>
<evidence type="ECO:0000259" key="10">
    <source>
        <dbReference type="Pfam" id="PF24836"/>
    </source>
</evidence>
<evidence type="ECO:0000256" key="6">
    <source>
        <dbReference type="ARBA" id="ARBA00023075"/>
    </source>
</evidence>
<keyword evidence="5" id="KW-0406">Ion transport</keyword>
<keyword evidence="2" id="KW-1278">Translocase</keyword>
<keyword evidence="7" id="KW-0739">Sodium transport</keyword>
<evidence type="ECO:0000256" key="7">
    <source>
        <dbReference type="ARBA" id="ARBA00023201"/>
    </source>
</evidence>
<dbReference type="Pfam" id="PF05896">
    <property type="entry name" value="NQRA_N"/>
    <property type="match status" value="1"/>
</dbReference>
<dbReference type="Pfam" id="PF11973">
    <property type="entry name" value="NQRA_SLBB"/>
    <property type="match status" value="1"/>
</dbReference>
<evidence type="ECO:0000256" key="5">
    <source>
        <dbReference type="ARBA" id="ARBA00023065"/>
    </source>
</evidence>
<evidence type="ECO:0000256" key="2">
    <source>
        <dbReference type="ARBA" id="ARBA00022967"/>
    </source>
</evidence>
<evidence type="ECO:0000313" key="11">
    <source>
        <dbReference type="EMBL" id="MBI1620814.1"/>
    </source>
</evidence>
<proteinExistence type="predicted"/>
<keyword evidence="12" id="KW-1185">Reference proteome</keyword>
<dbReference type="Pfam" id="PF24836">
    <property type="entry name" value="NQRA_2nd"/>
    <property type="match status" value="1"/>
</dbReference>
<keyword evidence="1" id="KW-0813">Transport</keyword>
<dbReference type="PANTHER" id="PTHR37839:SF1">
    <property type="entry name" value="NA(+)-TRANSLOCATING NADH-QUINONE REDUCTASE SUBUNIT A"/>
    <property type="match status" value="1"/>
</dbReference>
<feature type="domain" description="NqrA second alpha/beta" evidence="10">
    <location>
        <begin position="111"/>
        <end position="249"/>
    </location>
</feature>
<gene>
    <name evidence="11" type="ORF">IOD40_09100</name>
</gene>
<evidence type="ECO:0000313" key="12">
    <source>
        <dbReference type="Proteomes" id="UP000601789"/>
    </source>
</evidence>
<dbReference type="InterPro" id="IPR008703">
    <property type="entry name" value="NqrA"/>
</dbReference>
<evidence type="ECO:0000256" key="4">
    <source>
        <dbReference type="ARBA" id="ARBA00023053"/>
    </source>
</evidence>
<protein>
    <submittedName>
        <fullName evidence="11">Na(+)-translocating NADH-quinone reductase subunit A</fullName>
    </submittedName>
</protein>
<dbReference type="EMBL" id="JADGMQ010000005">
    <property type="protein sequence ID" value="MBI1620814.1"/>
    <property type="molecule type" value="Genomic_DNA"/>
</dbReference>
<dbReference type="InterPro" id="IPR022615">
    <property type="entry name" value="NqrA_C_domain"/>
</dbReference>
<evidence type="ECO:0000259" key="8">
    <source>
        <dbReference type="Pfam" id="PF05896"/>
    </source>
</evidence>
<feature type="domain" description="NqrA N-terminal barrel-sandwich hybrid" evidence="8">
    <location>
        <begin position="15"/>
        <end position="84"/>
    </location>
</feature>
<dbReference type="Proteomes" id="UP000601789">
    <property type="component" value="Unassembled WGS sequence"/>
</dbReference>
<accession>A0ABS0SDF8</accession>
<keyword evidence="4" id="KW-0915">Sodium</keyword>
<evidence type="ECO:0000256" key="1">
    <source>
        <dbReference type="ARBA" id="ARBA00022448"/>
    </source>
</evidence>
<keyword evidence="6" id="KW-0830">Ubiquinone</keyword>
<feature type="domain" description="Na(+)-translocating NADH-quinone reductase subunit A C-terminal" evidence="9">
    <location>
        <begin position="256"/>
        <end position="303"/>
    </location>
</feature>
<sequence length="413" mass="45044">MPTPRPWPQAVETVITTEAGLNLDPLIDIRMEALVQPGDTVALGRPVLKDRRRPELLVTAPMGGRVVQLELGAGRRQASLLIQHDEKVRPHQFDVRDARRECERGSGGPALRDLLQASGMWMRFRSRPFGRVPAGYAVPALIMVMAIDTKPLAPDPCLALKGETLDHLKLGLQALATLFDGPIRFCQDDGPAIVEESDRIRIARAGPLHPAGLAGSFLRREFRSGQNLNIWEISAEDVVGIGHLLSEGFLPATRLVSVAGPGLRETRLVRCQPGADLRELCHAHMKPGPHTILSGSALDGREARWLGWRARQVTVLERRDTKPQPHWLESALRRASRPEPVIATSAVEHALGGAMPGMALLRALAIGDDETAAELGALSLLEEDLALVDYVTAASPRFADLLRACLDRIEAMT</sequence>
<organism evidence="11 12">
    <name type="scientific">Aquamicrobium zhengzhouense</name>
    <dbReference type="NCBI Taxonomy" id="2781738"/>
    <lineage>
        <taxon>Bacteria</taxon>
        <taxon>Pseudomonadati</taxon>
        <taxon>Pseudomonadota</taxon>
        <taxon>Alphaproteobacteria</taxon>
        <taxon>Hyphomicrobiales</taxon>
        <taxon>Phyllobacteriaceae</taxon>
        <taxon>Aquamicrobium</taxon>
    </lineage>
</organism>
<comment type="caution">
    <text evidence="11">The sequence shown here is derived from an EMBL/GenBank/DDBJ whole genome shotgun (WGS) entry which is preliminary data.</text>
</comment>
<evidence type="ECO:0000256" key="3">
    <source>
        <dbReference type="ARBA" id="ARBA00023027"/>
    </source>
</evidence>
<dbReference type="RefSeq" id="WP_198476233.1">
    <property type="nucleotide sequence ID" value="NZ_JADGMQ010000005.1"/>
</dbReference>
<keyword evidence="3" id="KW-0520">NAD</keyword>
<evidence type="ECO:0000259" key="9">
    <source>
        <dbReference type="Pfam" id="PF11973"/>
    </source>
</evidence>
<dbReference type="InterPro" id="IPR056147">
    <property type="entry name" value="NQRA_N"/>
</dbReference>
<dbReference type="PANTHER" id="PTHR37839">
    <property type="entry name" value="NA(+)-TRANSLOCATING NADH-QUINONE REDUCTASE SUBUNIT A"/>
    <property type="match status" value="1"/>
</dbReference>
<reference evidence="11 12" key="1">
    <citation type="submission" date="2020-10" db="EMBL/GenBank/DDBJ databases">
        <title>Aquamicrobium zhengzhouensis sp. nov., a exopolysaccharide producing bacterium isolated from farmland soil.</title>
        <authorList>
            <person name="Wang X."/>
        </authorList>
    </citation>
    <scope>NUCLEOTIDE SEQUENCE [LARGE SCALE GENOMIC DNA]</scope>
    <source>
        <strain evidence="12">cd-1</strain>
    </source>
</reference>